<organism evidence="1 2">
    <name type="scientific">Oryzias javanicus</name>
    <name type="common">Javanese ricefish</name>
    <name type="synonym">Aplocheilus javanicus</name>
    <dbReference type="NCBI Taxonomy" id="123683"/>
    <lineage>
        <taxon>Eukaryota</taxon>
        <taxon>Metazoa</taxon>
        <taxon>Chordata</taxon>
        <taxon>Craniata</taxon>
        <taxon>Vertebrata</taxon>
        <taxon>Euteleostomi</taxon>
        <taxon>Actinopterygii</taxon>
        <taxon>Neopterygii</taxon>
        <taxon>Teleostei</taxon>
        <taxon>Neoteleostei</taxon>
        <taxon>Acanthomorphata</taxon>
        <taxon>Ovalentaria</taxon>
        <taxon>Atherinomorphae</taxon>
        <taxon>Beloniformes</taxon>
        <taxon>Adrianichthyidae</taxon>
        <taxon>Oryziinae</taxon>
        <taxon>Oryzias</taxon>
    </lineage>
</organism>
<reference evidence="1 2" key="1">
    <citation type="submission" date="2018-11" db="EMBL/GenBank/DDBJ databases">
        <authorList>
            <person name="Lopez-Roques C."/>
            <person name="Donnadieu C."/>
            <person name="Bouchez O."/>
            <person name="Klopp C."/>
            <person name="Cabau C."/>
            <person name="Zahm M."/>
        </authorList>
    </citation>
    <scope>NUCLEOTIDE SEQUENCE [LARGE SCALE GENOMIC DNA]</scope>
    <source>
        <strain evidence="1">RS831</strain>
        <tissue evidence="1">Whole body</tissue>
    </source>
</reference>
<dbReference type="EMBL" id="CM012459">
    <property type="protein sequence ID" value="RVE56228.1"/>
    <property type="molecule type" value="Genomic_DNA"/>
</dbReference>
<gene>
    <name evidence="1" type="ORF">OJAV_G00218900</name>
</gene>
<dbReference type="Proteomes" id="UP000283210">
    <property type="component" value="Chromosome 23"/>
</dbReference>
<reference evidence="1 2" key="2">
    <citation type="submission" date="2019-01" db="EMBL/GenBank/DDBJ databases">
        <title>A chromosome length genome reference of the Java medaka (oryzias javanicus).</title>
        <authorList>
            <person name="Herpin A."/>
            <person name="Takehana Y."/>
            <person name="Naruse K."/>
            <person name="Ansai S."/>
            <person name="Kawaguchi M."/>
        </authorList>
    </citation>
    <scope>NUCLEOTIDE SEQUENCE [LARGE SCALE GENOMIC DNA]</scope>
    <source>
        <strain evidence="1">RS831</strain>
        <tissue evidence="1">Whole body</tissue>
    </source>
</reference>
<keyword evidence="2" id="KW-1185">Reference proteome</keyword>
<evidence type="ECO:0000313" key="2">
    <source>
        <dbReference type="Proteomes" id="UP000283210"/>
    </source>
</evidence>
<sequence>MLMLFLCMLTRGKLDMNTCSSDSVQILLIFQALRSILNTRKGHQKIARPLHYFSNAPWQSKWKAPLPGYSTILSFKTMSCKHFASSGCQQRTSRTATTCQLHILEELHGF</sequence>
<protein>
    <submittedName>
        <fullName evidence="1">Uncharacterized protein</fullName>
    </submittedName>
</protein>
<evidence type="ECO:0000313" key="1">
    <source>
        <dbReference type="EMBL" id="RVE56228.1"/>
    </source>
</evidence>
<proteinExistence type="predicted"/>
<accession>A0A437C0H2</accession>
<name>A0A437C0H2_ORYJA</name>
<dbReference type="AlphaFoldDB" id="A0A437C0H2"/>